<keyword evidence="2" id="KW-1185">Reference proteome</keyword>
<evidence type="ECO:0000313" key="2">
    <source>
        <dbReference type="Proteomes" id="UP000805193"/>
    </source>
</evidence>
<gene>
    <name evidence="1" type="ORF">HPB47_007425</name>
</gene>
<proteinExistence type="predicted"/>
<organism evidence="1 2">
    <name type="scientific">Ixodes persulcatus</name>
    <name type="common">Taiga tick</name>
    <dbReference type="NCBI Taxonomy" id="34615"/>
    <lineage>
        <taxon>Eukaryota</taxon>
        <taxon>Metazoa</taxon>
        <taxon>Ecdysozoa</taxon>
        <taxon>Arthropoda</taxon>
        <taxon>Chelicerata</taxon>
        <taxon>Arachnida</taxon>
        <taxon>Acari</taxon>
        <taxon>Parasitiformes</taxon>
        <taxon>Ixodida</taxon>
        <taxon>Ixodoidea</taxon>
        <taxon>Ixodidae</taxon>
        <taxon>Ixodinae</taxon>
        <taxon>Ixodes</taxon>
    </lineage>
</organism>
<reference evidence="1 2" key="1">
    <citation type="journal article" date="2020" name="Cell">
        <title>Large-Scale Comparative Analyses of Tick Genomes Elucidate Their Genetic Diversity and Vector Capacities.</title>
        <authorList>
            <consortium name="Tick Genome and Microbiome Consortium (TIGMIC)"/>
            <person name="Jia N."/>
            <person name="Wang J."/>
            <person name="Shi W."/>
            <person name="Du L."/>
            <person name="Sun Y."/>
            <person name="Zhan W."/>
            <person name="Jiang J.F."/>
            <person name="Wang Q."/>
            <person name="Zhang B."/>
            <person name="Ji P."/>
            <person name="Bell-Sakyi L."/>
            <person name="Cui X.M."/>
            <person name="Yuan T.T."/>
            <person name="Jiang B.G."/>
            <person name="Yang W.F."/>
            <person name="Lam T.T."/>
            <person name="Chang Q.C."/>
            <person name="Ding S.J."/>
            <person name="Wang X.J."/>
            <person name="Zhu J.G."/>
            <person name="Ruan X.D."/>
            <person name="Zhao L."/>
            <person name="Wei J.T."/>
            <person name="Ye R.Z."/>
            <person name="Que T.C."/>
            <person name="Du C.H."/>
            <person name="Zhou Y.H."/>
            <person name="Cheng J.X."/>
            <person name="Dai P.F."/>
            <person name="Guo W.B."/>
            <person name="Han X.H."/>
            <person name="Huang E.J."/>
            <person name="Li L.F."/>
            <person name="Wei W."/>
            <person name="Gao Y.C."/>
            <person name="Liu J.Z."/>
            <person name="Shao H.Z."/>
            <person name="Wang X."/>
            <person name="Wang C.C."/>
            <person name="Yang T.C."/>
            <person name="Huo Q.B."/>
            <person name="Li W."/>
            <person name="Chen H.Y."/>
            <person name="Chen S.E."/>
            <person name="Zhou L.G."/>
            <person name="Ni X.B."/>
            <person name="Tian J.H."/>
            <person name="Sheng Y."/>
            <person name="Liu T."/>
            <person name="Pan Y.S."/>
            <person name="Xia L.Y."/>
            <person name="Li J."/>
            <person name="Zhao F."/>
            <person name="Cao W.C."/>
        </authorList>
    </citation>
    <scope>NUCLEOTIDE SEQUENCE [LARGE SCALE GENOMIC DNA]</scope>
    <source>
        <strain evidence="1">Iper-2018</strain>
    </source>
</reference>
<dbReference type="Proteomes" id="UP000805193">
    <property type="component" value="Unassembled WGS sequence"/>
</dbReference>
<accession>A0AC60P7E4</accession>
<comment type="caution">
    <text evidence="1">The sequence shown here is derived from an EMBL/GenBank/DDBJ whole genome shotgun (WGS) entry which is preliminary data.</text>
</comment>
<sequence length="187" mass="20668">MLENLVARHGARQLMLSASWLSTNALPKLRTALVKAEGSFGLSCDFTAEMFNLHVGGFTDLISKVRGSDHPIDSTIKGALSEHVTGYKATGTLVSLFTQLKRTGFIVTGDSKSVRANHERIVKVAEMQHVMQLLHSSVMQTREHNDEAKKKNWELGNKLATLLGDFFWALAFKEVADTQDMTASIHI</sequence>
<name>A0AC60P7E4_IXOPE</name>
<evidence type="ECO:0000313" key="1">
    <source>
        <dbReference type="EMBL" id="KAG0415413.1"/>
    </source>
</evidence>
<dbReference type="EMBL" id="JABSTQ010011072">
    <property type="protein sequence ID" value="KAG0415413.1"/>
    <property type="molecule type" value="Genomic_DNA"/>
</dbReference>
<protein>
    <submittedName>
        <fullName evidence="1">Uncharacterized protein</fullName>
    </submittedName>
</protein>